<comment type="caution">
    <text evidence="1">The sequence shown here is derived from an EMBL/GenBank/DDBJ whole genome shotgun (WGS) entry which is preliminary data.</text>
</comment>
<dbReference type="GO" id="GO:0009360">
    <property type="term" value="C:DNA polymerase III complex"/>
    <property type="evidence" value="ECO:0007669"/>
    <property type="project" value="TreeGrafter"/>
</dbReference>
<dbReference type="GO" id="GO:0008408">
    <property type="term" value="F:3'-5' exonuclease activity"/>
    <property type="evidence" value="ECO:0007669"/>
    <property type="project" value="InterPro"/>
</dbReference>
<dbReference type="GO" id="GO:0006261">
    <property type="term" value="P:DNA-templated DNA replication"/>
    <property type="evidence" value="ECO:0007669"/>
    <property type="project" value="TreeGrafter"/>
</dbReference>
<dbReference type="AlphaFoldDB" id="A0A562BDR5"/>
<dbReference type="Gene3D" id="3.40.50.300">
    <property type="entry name" value="P-loop containing nucleotide triphosphate hydrolases"/>
    <property type="match status" value="1"/>
</dbReference>
<dbReference type="PANTHER" id="PTHR11669:SF8">
    <property type="entry name" value="DNA POLYMERASE III SUBUNIT DELTA"/>
    <property type="match status" value="1"/>
</dbReference>
<dbReference type="InterPro" id="IPR004622">
    <property type="entry name" value="DNA_pol_HolB"/>
</dbReference>
<keyword evidence="2" id="KW-1185">Reference proteome</keyword>
<dbReference type="Proteomes" id="UP000318141">
    <property type="component" value="Unassembled WGS sequence"/>
</dbReference>
<protein>
    <submittedName>
        <fullName evidence="1">DNA polymerase-3 subunit delta</fullName>
    </submittedName>
</protein>
<dbReference type="NCBIfam" id="TIGR00678">
    <property type="entry name" value="holB"/>
    <property type="match status" value="1"/>
</dbReference>
<evidence type="ECO:0000313" key="2">
    <source>
        <dbReference type="Proteomes" id="UP000318141"/>
    </source>
</evidence>
<evidence type="ECO:0000313" key="1">
    <source>
        <dbReference type="EMBL" id="TWG83327.1"/>
    </source>
</evidence>
<dbReference type="Pfam" id="PF13177">
    <property type="entry name" value="DNA_pol3_delta2"/>
    <property type="match status" value="1"/>
</dbReference>
<dbReference type="InterPro" id="IPR050238">
    <property type="entry name" value="DNA_Rep/Repair_Clamp_Loader"/>
</dbReference>
<accession>A0A562BDR5</accession>
<proteinExistence type="predicted"/>
<sequence length="366" mass="39774">MISRQNLDSTQSLAANSLITMLYPWQTDDWRQLVALRERLPHALLLHGQQGIGKRDLALHFAQALLCESPLADGQPCGTCAGCHWFSQGNHPDFTVVRPEAMEDGAEADSDDGGKKKAPSKIIRMEQVRALIEAVGVGTHRAGLRPVLVYPLDALQQEGANALLKTLEEPPPATVFLLVTDRIDRVLPTILSRCRQIALRRPGREAALAWLQSQGVADAQAQLAQTGGAPLTALHAAEAEDLPLRRVLLGQLGAGPAIDPLIVAEQLQKLPVPAVLGVLQRWIYDLLATRLGGSHAVRYFPQESAALSRCAGATDAHRLQLFAARLVQHRRHEQHPLAARLVIEAVLLEYRQLFDVAAAAGRRAAA</sequence>
<name>A0A562BDR5_9BURK</name>
<dbReference type="SUPFAM" id="SSF52540">
    <property type="entry name" value="P-loop containing nucleoside triphosphate hydrolases"/>
    <property type="match status" value="1"/>
</dbReference>
<gene>
    <name evidence="1" type="ORF">L602_003100000120</name>
</gene>
<dbReference type="InterPro" id="IPR027417">
    <property type="entry name" value="P-loop_NTPase"/>
</dbReference>
<reference evidence="1 2" key="1">
    <citation type="submission" date="2019-07" db="EMBL/GenBank/DDBJ databases">
        <title>Genome sequencing of lignin-degrading bacterial isolates.</title>
        <authorList>
            <person name="Gladden J."/>
        </authorList>
    </citation>
    <scope>NUCLEOTIDE SEQUENCE [LARGE SCALE GENOMIC DNA]</scope>
    <source>
        <strain evidence="1 2">J11</strain>
    </source>
</reference>
<dbReference type="NCBIfam" id="NF005408">
    <property type="entry name" value="PRK06964.1"/>
    <property type="match status" value="1"/>
</dbReference>
<dbReference type="GO" id="GO:0003887">
    <property type="term" value="F:DNA-directed DNA polymerase activity"/>
    <property type="evidence" value="ECO:0007669"/>
    <property type="project" value="InterPro"/>
</dbReference>
<dbReference type="EMBL" id="VLJN01000025">
    <property type="protein sequence ID" value="TWG83327.1"/>
    <property type="molecule type" value="Genomic_DNA"/>
</dbReference>
<dbReference type="PANTHER" id="PTHR11669">
    <property type="entry name" value="REPLICATION FACTOR C / DNA POLYMERASE III GAMMA-TAU SUBUNIT"/>
    <property type="match status" value="1"/>
</dbReference>
<organism evidence="1 2">
    <name type="scientific">Cupriavidus gilardii J11</name>
    <dbReference type="NCBI Taxonomy" id="936133"/>
    <lineage>
        <taxon>Bacteria</taxon>
        <taxon>Pseudomonadati</taxon>
        <taxon>Pseudomonadota</taxon>
        <taxon>Betaproteobacteria</taxon>
        <taxon>Burkholderiales</taxon>
        <taxon>Burkholderiaceae</taxon>
        <taxon>Cupriavidus</taxon>
    </lineage>
</organism>